<keyword evidence="11" id="KW-0325">Glycoprotein</keyword>
<evidence type="ECO:0000256" key="10">
    <source>
        <dbReference type="ARBA" id="ARBA00023136"/>
    </source>
</evidence>
<dbReference type="InterPro" id="IPR005821">
    <property type="entry name" value="Ion_trans_dom"/>
</dbReference>
<feature type="transmembrane region" description="Helical" evidence="15">
    <location>
        <begin position="374"/>
        <end position="397"/>
    </location>
</feature>
<sequence length="645" mass="72273">MPVMKGLLAPQNTFLDTIATRFDGTHSNFLLANAQGPRGFPIVYCSDGFCELTGYGRTEVMQKTCSCRFLYGPETSEPALQRLHKALEGHQEHRTEICFYRKDGSAFCCLLDMMPIKNGMGEVVLFLFSFKDITQSGGPGPGPSGSRGDSNHGNCKSGEKAKLPWQEGSQLKTPIPRRQNRTVLRRLTGHFGRRGQGGMKTNRTCLSQSHQCPSTSGLRGGVPLPPPPLQRPQGCWDGLILLATFYVAVTVPYNVCFLGDDDTPITSRHTLVSDIAVEMLFILDIILNFRTTYVSQSGQVVSAPRSIGLHYLATWFFVDLIAALPFDLLYIFNITCLPHTLPQTSLVHLLKTVRLLRLLRLLQKVERYSQCSAVVLTLLMSAFALLAHWMACVWYVIGRREMEANDPLLWDIGWLHELGKRLEVPYVNSSAGGPSRRSAYIAALYFTLSSLTSVGFGNVCANTDVEKIFSICTMLIGALMHAVVFGNVTAIIQRMYSRRSLYHSRLKDLKDFIRLHRLPRPLKQRMLEYFQTTWAVNSGIDANQLLRDFPDELRADIALHLNREILQLPLFGAASRGCLRALSLHIRTSFCAPGEYLLRRGDALQAHYYVCSGSLEVLRDNMVLAILGEDTTTTYYPPWNLPQRP</sequence>
<evidence type="ECO:0000256" key="5">
    <source>
        <dbReference type="ARBA" id="ARBA00022826"/>
    </source>
</evidence>
<evidence type="ECO:0000256" key="11">
    <source>
        <dbReference type="ARBA" id="ARBA00023180"/>
    </source>
</evidence>
<accession>A0AA40HHY7</accession>
<evidence type="ECO:0000256" key="8">
    <source>
        <dbReference type="ARBA" id="ARBA00022989"/>
    </source>
</evidence>
<dbReference type="InterPro" id="IPR000014">
    <property type="entry name" value="PAS"/>
</dbReference>
<evidence type="ECO:0000259" key="17">
    <source>
        <dbReference type="PROSITE" id="PS50112"/>
    </source>
</evidence>
<keyword evidence="19" id="KW-1185">Reference proteome</keyword>
<protein>
    <recommendedName>
        <fullName evidence="20">Potassium voltage-gated channel subfamily H member 4</fullName>
    </recommendedName>
</protein>
<dbReference type="Gene3D" id="1.10.1200.260">
    <property type="match status" value="1"/>
</dbReference>
<feature type="transmembrane region" description="Helical" evidence="15">
    <location>
        <begin position="271"/>
        <end position="289"/>
    </location>
</feature>
<dbReference type="CDD" id="cd00130">
    <property type="entry name" value="PAS"/>
    <property type="match status" value="1"/>
</dbReference>
<keyword evidence="6" id="KW-0851">Voltage-gated channel</keyword>
<evidence type="ECO:0000256" key="6">
    <source>
        <dbReference type="ARBA" id="ARBA00022882"/>
    </source>
</evidence>
<keyword evidence="4 15" id="KW-0812">Transmembrane</keyword>
<dbReference type="InterPro" id="IPR018490">
    <property type="entry name" value="cNMP-bd_dom_sf"/>
</dbReference>
<dbReference type="GO" id="GO:0005886">
    <property type="term" value="C:plasma membrane"/>
    <property type="evidence" value="ECO:0007669"/>
    <property type="project" value="TreeGrafter"/>
</dbReference>
<dbReference type="PROSITE" id="PS50112">
    <property type="entry name" value="PAS"/>
    <property type="match status" value="1"/>
</dbReference>
<dbReference type="Gene3D" id="1.10.287.70">
    <property type="match status" value="1"/>
</dbReference>
<evidence type="ECO:0000256" key="2">
    <source>
        <dbReference type="ARBA" id="ARBA00022448"/>
    </source>
</evidence>
<evidence type="ECO:0000256" key="15">
    <source>
        <dbReference type="SAM" id="Phobius"/>
    </source>
</evidence>
<evidence type="ECO:0000256" key="7">
    <source>
        <dbReference type="ARBA" id="ARBA00022958"/>
    </source>
</evidence>
<dbReference type="Pfam" id="PF13426">
    <property type="entry name" value="PAS_9"/>
    <property type="match status" value="1"/>
</dbReference>
<comment type="subcellular location">
    <subcellularLocation>
        <location evidence="1">Membrane</location>
        <topology evidence="1">Multi-pass membrane protein</topology>
    </subcellularLocation>
</comment>
<keyword evidence="9" id="KW-0406">Ion transport</keyword>
<dbReference type="SUPFAM" id="SSF55785">
    <property type="entry name" value="PYP-like sensor domain (PAS domain)"/>
    <property type="match status" value="1"/>
</dbReference>
<dbReference type="GO" id="GO:0034702">
    <property type="term" value="C:monoatomic ion channel complex"/>
    <property type="evidence" value="ECO:0007669"/>
    <property type="project" value="UniProtKB-KW"/>
</dbReference>
<comment type="catalytic activity">
    <reaction evidence="13">
        <text>K(+)(in) = K(+)(out)</text>
        <dbReference type="Rhea" id="RHEA:29463"/>
        <dbReference type="ChEBI" id="CHEBI:29103"/>
    </reaction>
</comment>
<feature type="transmembrane region" description="Helical" evidence="15">
    <location>
        <begin position="309"/>
        <end position="332"/>
    </location>
</feature>
<keyword evidence="3" id="KW-0633">Potassium transport</keyword>
<dbReference type="FunFam" id="3.30.450.20:FF:000001">
    <property type="entry name" value="Potassium voltage-gated channel subfamily H member 7"/>
    <property type="match status" value="1"/>
</dbReference>
<dbReference type="InterPro" id="IPR050818">
    <property type="entry name" value="KCNH_animal-type"/>
</dbReference>
<feature type="region of interest" description="Disordered" evidence="14">
    <location>
        <begin position="137"/>
        <end position="172"/>
    </location>
</feature>
<dbReference type="AlphaFoldDB" id="A0AA40HHY7"/>
<dbReference type="CDD" id="cd00038">
    <property type="entry name" value="CAP_ED"/>
    <property type="match status" value="1"/>
</dbReference>
<keyword evidence="5" id="KW-0631">Potassium channel</keyword>
<feature type="domain" description="Cyclic nucleotide-binding" evidence="16">
    <location>
        <begin position="570"/>
        <end position="629"/>
    </location>
</feature>
<dbReference type="PROSITE" id="PS50042">
    <property type="entry name" value="CNMP_BINDING_3"/>
    <property type="match status" value="1"/>
</dbReference>
<keyword evidence="2" id="KW-0813">Transport</keyword>
<dbReference type="PANTHER" id="PTHR10217:SF630">
    <property type="entry name" value="POTASSIUM VOLTAGE-GATED CHANNEL SUBFAMILY H MEMBER 4"/>
    <property type="match status" value="1"/>
</dbReference>
<evidence type="ECO:0000256" key="4">
    <source>
        <dbReference type="ARBA" id="ARBA00022692"/>
    </source>
</evidence>
<evidence type="ECO:0000256" key="9">
    <source>
        <dbReference type="ARBA" id="ARBA00023065"/>
    </source>
</evidence>
<dbReference type="InterPro" id="IPR000595">
    <property type="entry name" value="cNMP-bd_dom"/>
</dbReference>
<gene>
    <name evidence="18" type="ORF">QTO34_009131</name>
</gene>
<dbReference type="InterPro" id="IPR014710">
    <property type="entry name" value="RmlC-like_jellyroll"/>
</dbReference>
<feature type="domain" description="PAS" evidence="17">
    <location>
        <begin position="14"/>
        <end position="90"/>
    </location>
</feature>
<evidence type="ECO:0000313" key="19">
    <source>
        <dbReference type="Proteomes" id="UP001177744"/>
    </source>
</evidence>
<keyword evidence="10 15" id="KW-0472">Membrane</keyword>
<dbReference type="PRINTS" id="PR01463">
    <property type="entry name" value="EAGCHANLFMLY"/>
</dbReference>
<feature type="transmembrane region" description="Helical" evidence="15">
    <location>
        <begin position="468"/>
        <end position="492"/>
    </location>
</feature>
<dbReference type="Gene3D" id="2.60.120.10">
    <property type="entry name" value="Jelly Rolls"/>
    <property type="match status" value="1"/>
</dbReference>
<evidence type="ECO:0000259" key="16">
    <source>
        <dbReference type="PROSITE" id="PS50042"/>
    </source>
</evidence>
<dbReference type="InterPro" id="IPR035965">
    <property type="entry name" value="PAS-like_dom_sf"/>
</dbReference>
<dbReference type="InterPro" id="IPR003938">
    <property type="entry name" value="K_chnl_volt-dep_EAG/ELK/ERG"/>
</dbReference>
<feature type="transmembrane region" description="Helical" evidence="15">
    <location>
        <begin position="439"/>
        <end position="456"/>
    </location>
</feature>
<dbReference type="Pfam" id="PF00520">
    <property type="entry name" value="Ion_trans"/>
    <property type="match status" value="1"/>
</dbReference>
<keyword evidence="8 15" id="KW-1133">Transmembrane helix</keyword>
<dbReference type="PRINTS" id="PR01465">
    <property type="entry name" value="ELKCHANNEL"/>
</dbReference>
<feature type="transmembrane region" description="Helical" evidence="15">
    <location>
        <begin position="238"/>
        <end position="259"/>
    </location>
</feature>
<proteinExistence type="predicted"/>
<dbReference type="GO" id="GO:0005249">
    <property type="term" value="F:voltage-gated potassium channel activity"/>
    <property type="evidence" value="ECO:0007669"/>
    <property type="project" value="InterPro"/>
</dbReference>
<evidence type="ECO:0000313" key="18">
    <source>
        <dbReference type="EMBL" id="KAK1331182.1"/>
    </source>
</evidence>
<dbReference type="NCBIfam" id="TIGR00229">
    <property type="entry name" value="sensory_box"/>
    <property type="match status" value="1"/>
</dbReference>
<evidence type="ECO:0000256" key="12">
    <source>
        <dbReference type="ARBA" id="ARBA00023303"/>
    </source>
</evidence>
<dbReference type="SUPFAM" id="SSF81324">
    <property type="entry name" value="Voltage-gated potassium channels"/>
    <property type="match status" value="1"/>
</dbReference>
<reference evidence="18" key="1">
    <citation type="submission" date="2023-06" db="EMBL/GenBank/DDBJ databases">
        <title>Reference genome for the Northern bat (Eptesicus nilssonii), a most northern bat species.</title>
        <authorList>
            <person name="Laine V.N."/>
            <person name="Pulliainen A.T."/>
            <person name="Lilley T.M."/>
        </authorList>
    </citation>
    <scope>NUCLEOTIDE SEQUENCE</scope>
    <source>
        <strain evidence="18">BLF_Eptnil</strain>
        <tissue evidence="18">Kidney</tissue>
    </source>
</reference>
<organism evidence="18 19">
    <name type="scientific">Cnephaeus nilssonii</name>
    <name type="common">Northern bat</name>
    <name type="synonym">Eptesicus nilssonii</name>
    <dbReference type="NCBI Taxonomy" id="3371016"/>
    <lineage>
        <taxon>Eukaryota</taxon>
        <taxon>Metazoa</taxon>
        <taxon>Chordata</taxon>
        <taxon>Craniata</taxon>
        <taxon>Vertebrata</taxon>
        <taxon>Euteleostomi</taxon>
        <taxon>Mammalia</taxon>
        <taxon>Eutheria</taxon>
        <taxon>Laurasiatheria</taxon>
        <taxon>Chiroptera</taxon>
        <taxon>Yangochiroptera</taxon>
        <taxon>Vespertilionidae</taxon>
        <taxon>Cnephaeus</taxon>
    </lineage>
</organism>
<dbReference type="GO" id="GO:0042391">
    <property type="term" value="P:regulation of membrane potential"/>
    <property type="evidence" value="ECO:0007669"/>
    <property type="project" value="TreeGrafter"/>
</dbReference>
<dbReference type="InterPro" id="IPR003950">
    <property type="entry name" value="K_chnl_volt-dep_ELK"/>
</dbReference>
<dbReference type="Gene3D" id="3.30.450.20">
    <property type="entry name" value="PAS domain"/>
    <property type="match status" value="1"/>
</dbReference>
<evidence type="ECO:0000256" key="1">
    <source>
        <dbReference type="ARBA" id="ARBA00004141"/>
    </source>
</evidence>
<keyword evidence="7" id="KW-0630">Potassium</keyword>
<dbReference type="FunFam" id="1.10.1200.260:FF:000002">
    <property type="entry name" value="Potassium voltage-gated channel subfamily H member 8"/>
    <property type="match status" value="1"/>
</dbReference>
<dbReference type="EMBL" id="JAULJE010000020">
    <property type="protein sequence ID" value="KAK1331182.1"/>
    <property type="molecule type" value="Genomic_DNA"/>
</dbReference>
<evidence type="ECO:0008006" key="20">
    <source>
        <dbReference type="Google" id="ProtNLM"/>
    </source>
</evidence>
<name>A0AA40HHY7_CNENI</name>
<evidence type="ECO:0000256" key="13">
    <source>
        <dbReference type="ARBA" id="ARBA00034430"/>
    </source>
</evidence>
<dbReference type="PANTHER" id="PTHR10217">
    <property type="entry name" value="VOLTAGE AND LIGAND GATED POTASSIUM CHANNEL"/>
    <property type="match status" value="1"/>
</dbReference>
<evidence type="ECO:0000256" key="3">
    <source>
        <dbReference type="ARBA" id="ARBA00022538"/>
    </source>
</evidence>
<dbReference type="SUPFAM" id="SSF51206">
    <property type="entry name" value="cAMP-binding domain-like"/>
    <property type="match status" value="1"/>
</dbReference>
<keyword evidence="12" id="KW-0407">Ion channel</keyword>
<evidence type="ECO:0000256" key="14">
    <source>
        <dbReference type="SAM" id="MobiDB-lite"/>
    </source>
</evidence>
<dbReference type="Proteomes" id="UP001177744">
    <property type="component" value="Unassembled WGS sequence"/>
</dbReference>
<comment type="caution">
    <text evidence="18">The sequence shown here is derived from an EMBL/GenBank/DDBJ whole genome shotgun (WGS) entry which is preliminary data.</text>
</comment>